<evidence type="ECO:0000313" key="4">
    <source>
        <dbReference type="Proteomes" id="UP000639051"/>
    </source>
</evidence>
<comment type="caution">
    <text evidence="3">The sequence shown here is derived from an EMBL/GenBank/DDBJ whole genome shotgun (WGS) entry which is preliminary data.</text>
</comment>
<proteinExistence type="predicted"/>
<dbReference type="RefSeq" id="WP_189692536.1">
    <property type="nucleotide sequence ID" value="NZ_BNCM01000002.1"/>
</dbReference>
<protein>
    <recommendedName>
        <fullName evidence="5">DUF4190 domain-containing protein</fullName>
    </recommendedName>
</protein>
<feature type="region of interest" description="Disordered" evidence="1">
    <location>
        <begin position="1"/>
        <end position="79"/>
    </location>
</feature>
<gene>
    <name evidence="3" type="ORF">JJE72_10840</name>
</gene>
<keyword evidence="4" id="KW-1185">Reference proteome</keyword>
<accession>A0ABS1K6T7</accession>
<name>A0ABS1K6T7_9MICC</name>
<keyword evidence="2" id="KW-0812">Transmembrane</keyword>
<feature type="transmembrane region" description="Helical" evidence="2">
    <location>
        <begin position="137"/>
        <end position="157"/>
    </location>
</feature>
<dbReference type="EMBL" id="JAERRC010000024">
    <property type="protein sequence ID" value="MBL0706001.1"/>
    <property type="molecule type" value="Genomic_DNA"/>
</dbReference>
<dbReference type="Proteomes" id="UP000639051">
    <property type="component" value="Unassembled WGS sequence"/>
</dbReference>
<feature type="compositionally biased region" description="Basic and acidic residues" evidence="1">
    <location>
        <begin position="37"/>
        <end position="52"/>
    </location>
</feature>
<evidence type="ECO:0008006" key="5">
    <source>
        <dbReference type="Google" id="ProtNLM"/>
    </source>
</evidence>
<evidence type="ECO:0000313" key="3">
    <source>
        <dbReference type="EMBL" id="MBL0706001.1"/>
    </source>
</evidence>
<evidence type="ECO:0000256" key="2">
    <source>
        <dbReference type="SAM" id="Phobius"/>
    </source>
</evidence>
<sequence length="158" mass="16305">MSNPGPAPRRNPYRDPSAYWPEGVPPLGVSAATGQRGEARPGHGELVRHGERAASPVSPPGSSPGSGQRRSRQPREAKPVSRLATLLGGLSLGLGLLAFTLGFAPWIGAVLAAPPLVGSVVSAWGSFARSKFRAARISAMAVAGVALSALHVVMLFVR</sequence>
<reference evidence="3 4" key="1">
    <citation type="submission" date="2021-01" db="EMBL/GenBank/DDBJ databases">
        <title>Genome public.</title>
        <authorList>
            <person name="Liu C."/>
            <person name="Sun Q."/>
        </authorList>
    </citation>
    <scope>NUCLEOTIDE SEQUENCE [LARGE SCALE GENOMIC DNA]</scope>
    <source>
        <strain evidence="3 4">JC656</strain>
    </source>
</reference>
<organism evidence="3 4">
    <name type="scientific">Sinomonas cellulolyticus</name>
    <dbReference type="NCBI Taxonomy" id="2801916"/>
    <lineage>
        <taxon>Bacteria</taxon>
        <taxon>Bacillati</taxon>
        <taxon>Actinomycetota</taxon>
        <taxon>Actinomycetes</taxon>
        <taxon>Micrococcales</taxon>
        <taxon>Micrococcaceae</taxon>
        <taxon>Sinomonas</taxon>
    </lineage>
</organism>
<evidence type="ECO:0000256" key="1">
    <source>
        <dbReference type="SAM" id="MobiDB-lite"/>
    </source>
</evidence>
<keyword evidence="2" id="KW-1133">Transmembrane helix</keyword>
<feature type="transmembrane region" description="Helical" evidence="2">
    <location>
        <begin position="80"/>
        <end position="100"/>
    </location>
</feature>
<feature type="transmembrane region" description="Helical" evidence="2">
    <location>
        <begin position="106"/>
        <end position="125"/>
    </location>
</feature>
<keyword evidence="2" id="KW-0472">Membrane</keyword>